<feature type="domain" description="Beta-lactamase-related" evidence="2">
    <location>
        <begin position="68"/>
        <end position="392"/>
    </location>
</feature>
<comment type="caution">
    <text evidence="3">The sequence shown here is derived from an EMBL/GenBank/DDBJ whole genome shotgun (WGS) entry which is preliminary data.</text>
</comment>
<feature type="region of interest" description="Disordered" evidence="1">
    <location>
        <begin position="21"/>
        <end position="44"/>
    </location>
</feature>
<feature type="compositionally biased region" description="Polar residues" evidence="1">
    <location>
        <begin position="23"/>
        <end position="33"/>
    </location>
</feature>
<dbReference type="Gene3D" id="3.40.710.10">
    <property type="entry name" value="DD-peptidase/beta-lactamase superfamily"/>
    <property type="match status" value="1"/>
</dbReference>
<dbReference type="EMBL" id="BMMZ01000011">
    <property type="protein sequence ID" value="GGL75528.1"/>
    <property type="molecule type" value="Genomic_DNA"/>
</dbReference>
<organism evidence="3 4">
    <name type="scientific">Microlunatus endophyticus</name>
    <dbReference type="NCBI Taxonomy" id="1716077"/>
    <lineage>
        <taxon>Bacteria</taxon>
        <taxon>Bacillati</taxon>
        <taxon>Actinomycetota</taxon>
        <taxon>Actinomycetes</taxon>
        <taxon>Propionibacteriales</taxon>
        <taxon>Propionibacteriaceae</taxon>
        <taxon>Microlunatus</taxon>
    </lineage>
</organism>
<keyword evidence="4" id="KW-1185">Reference proteome</keyword>
<name>A0A917W6N0_9ACTN</name>
<dbReference type="InterPro" id="IPR052907">
    <property type="entry name" value="Beta-lactamase/esterase"/>
</dbReference>
<dbReference type="Pfam" id="PF00144">
    <property type="entry name" value="Beta-lactamase"/>
    <property type="match status" value="1"/>
</dbReference>
<evidence type="ECO:0000259" key="2">
    <source>
        <dbReference type="Pfam" id="PF00144"/>
    </source>
</evidence>
<dbReference type="AlphaFoldDB" id="A0A917W6N0"/>
<sequence length="402" mass="44056">MHLSLQPPLLRLPSLLAPIRHTAPNTQPCPSTQTDSTAASAPAATAVDPASVGMDRRQLHRAVDLVRRRNASAQLCVLRHGEVVLNEAVDCAPDSLFWMFSTTKPYTTTLVHLMAERGTVDLDERVATYWPEFGRHGKDRITLRHVLQHRTGFSTAGSPIRDLLSCVDWQQAVRAIEATRPRREPGGDPAYQFLIFGFILGEVLQRVTGRSFADLMRQELLIPLGVHDTHLGIGADEWPRQVPVVFRHLGGRVAAGGINRPGTRQAIMPSAGMSGTAYDTARFFQMLLAGGRVGGRQLIRPETIAAARTPSSTGERDRFCHTRIPWSYGFQLGGSRGPGGIPPFGYRSTADTFGHNGSNCCVAWADPDHDLAFAYLTNLRTHRDDDMAHLAAVADEVFAACR</sequence>
<dbReference type="PANTHER" id="PTHR43319:SF3">
    <property type="entry name" value="BETA-LACTAMASE-RELATED DOMAIN-CONTAINING PROTEIN"/>
    <property type="match status" value="1"/>
</dbReference>
<dbReference type="Proteomes" id="UP000613840">
    <property type="component" value="Unassembled WGS sequence"/>
</dbReference>
<dbReference type="SUPFAM" id="SSF56601">
    <property type="entry name" value="beta-lactamase/transpeptidase-like"/>
    <property type="match status" value="1"/>
</dbReference>
<dbReference type="InterPro" id="IPR012338">
    <property type="entry name" value="Beta-lactam/transpept-like"/>
</dbReference>
<evidence type="ECO:0000313" key="4">
    <source>
        <dbReference type="Proteomes" id="UP000613840"/>
    </source>
</evidence>
<proteinExistence type="predicted"/>
<evidence type="ECO:0000256" key="1">
    <source>
        <dbReference type="SAM" id="MobiDB-lite"/>
    </source>
</evidence>
<evidence type="ECO:0000313" key="3">
    <source>
        <dbReference type="EMBL" id="GGL75528.1"/>
    </source>
</evidence>
<accession>A0A917W6N0</accession>
<protein>
    <submittedName>
        <fullName evidence="3">Lipase LipE</fullName>
    </submittedName>
</protein>
<dbReference type="PANTHER" id="PTHR43319">
    <property type="entry name" value="BETA-LACTAMASE-RELATED"/>
    <property type="match status" value="1"/>
</dbReference>
<reference evidence="3" key="2">
    <citation type="submission" date="2020-09" db="EMBL/GenBank/DDBJ databases">
        <authorList>
            <person name="Sun Q."/>
            <person name="Zhou Y."/>
        </authorList>
    </citation>
    <scope>NUCLEOTIDE SEQUENCE</scope>
    <source>
        <strain evidence="3">CGMCC 4.7306</strain>
    </source>
</reference>
<dbReference type="InterPro" id="IPR001466">
    <property type="entry name" value="Beta-lactam-related"/>
</dbReference>
<reference evidence="3" key="1">
    <citation type="journal article" date="2014" name="Int. J. Syst. Evol. Microbiol.">
        <title>Complete genome sequence of Corynebacterium casei LMG S-19264T (=DSM 44701T), isolated from a smear-ripened cheese.</title>
        <authorList>
            <consortium name="US DOE Joint Genome Institute (JGI-PGF)"/>
            <person name="Walter F."/>
            <person name="Albersmeier A."/>
            <person name="Kalinowski J."/>
            <person name="Ruckert C."/>
        </authorList>
    </citation>
    <scope>NUCLEOTIDE SEQUENCE</scope>
    <source>
        <strain evidence="3">CGMCC 4.7306</strain>
    </source>
</reference>
<gene>
    <name evidence="3" type="ORF">GCM10011575_37180</name>
</gene>
<feature type="compositionally biased region" description="Low complexity" evidence="1">
    <location>
        <begin position="34"/>
        <end position="44"/>
    </location>
</feature>
<dbReference type="RefSeq" id="WP_188896895.1">
    <property type="nucleotide sequence ID" value="NZ_BMMZ01000011.1"/>
</dbReference>